<dbReference type="InterPro" id="IPR013562">
    <property type="entry name" value="TmcA/NAT10_N"/>
</dbReference>
<dbReference type="Gene3D" id="1.20.120.890">
    <property type="entry name" value="tRNA(Met) cytidine acetyltransferase, tail domain"/>
    <property type="match status" value="1"/>
</dbReference>
<feature type="binding site" evidence="9">
    <location>
        <position position="176"/>
    </location>
    <ligand>
        <name>ATP</name>
        <dbReference type="ChEBI" id="CHEBI:30616"/>
    </ligand>
</feature>
<keyword evidence="3 9" id="KW-0808">Transferase</keyword>
<evidence type="ECO:0000256" key="4">
    <source>
        <dbReference type="ARBA" id="ARBA00022694"/>
    </source>
</evidence>
<evidence type="ECO:0000313" key="14">
    <source>
        <dbReference type="Proteomes" id="UP001139095"/>
    </source>
</evidence>
<dbReference type="EC" id="2.3.1.193" evidence="9"/>
<evidence type="ECO:0000256" key="2">
    <source>
        <dbReference type="ARBA" id="ARBA00022555"/>
    </source>
</evidence>
<feature type="binding site" evidence="9">
    <location>
        <begin position="513"/>
        <end position="515"/>
    </location>
    <ligand>
        <name>acetyl-CoA</name>
        <dbReference type="ChEBI" id="CHEBI:57288"/>
    </ligand>
</feature>
<comment type="caution">
    <text evidence="9">Lacks conserved residue(s) required for the propagation of feature annotation.</text>
</comment>
<comment type="subcellular location">
    <subcellularLocation>
        <location evidence="9">Cytoplasm</location>
    </subcellularLocation>
</comment>
<dbReference type="InterPro" id="IPR007807">
    <property type="entry name" value="TcmA/NAT10_helicase"/>
</dbReference>
<comment type="catalytic activity">
    <reaction evidence="9">
        <text>cytidine(34) in elongator tRNA(Met) + acetyl-CoA + ATP + H2O = N(4)-acetylcytidine(34) in elongator tRNA(Met) + ADP + phosphate + CoA + H(+)</text>
        <dbReference type="Rhea" id="RHEA:43788"/>
        <dbReference type="Rhea" id="RHEA-COMP:10693"/>
        <dbReference type="Rhea" id="RHEA-COMP:10694"/>
        <dbReference type="ChEBI" id="CHEBI:15377"/>
        <dbReference type="ChEBI" id="CHEBI:15378"/>
        <dbReference type="ChEBI" id="CHEBI:30616"/>
        <dbReference type="ChEBI" id="CHEBI:43474"/>
        <dbReference type="ChEBI" id="CHEBI:57287"/>
        <dbReference type="ChEBI" id="CHEBI:57288"/>
        <dbReference type="ChEBI" id="CHEBI:74900"/>
        <dbReference type="ChEBI" id="CHEBI:82748"/>
        <dbReference type="ChEBI" id="CHEBI:456216"/>
        <dbReference type="EC" id="2.3.1.193"/>
    </reaction>
</comment>
<dbReference type="AlphaFoldDB" id="A0A9X1IR35"/>
<evidence type="ECO:0000256" key="7">
    <source>
        <dbReference type="ARBA" id="ARBA00022884"/>
    </source>
</evidence>
<dbReference type="SUPFAM" id="SSF55729">
    <property type="entry name" value="Acyl-CoA N-acyltransferases (Nat)"/>
    <property type="match status" value="1"/>
</dbReference>
<sequence>MSDNHRHCYLFTGSSEDTLSDFLHLSQHLSTPLIVTHDVSLYQEKHADLLQGNTLSLCTFKQARQHLGRSHEAVLLDLQHGVSASALTILAGTVRGHGLFAIALPEDGWCSMTDQDLTRYLPWPYQPEQVTSYFKRYLLERLYQDDSPFLRTSLGALPPLPALAPIADYPALTQEQRQVQHCLLAAQAKAYVLIAPRGRGKSTLLGDTLAKLLQNGKKVAVTAPNQEAIKTLKQRFVASLTNSEQTFDLPFIAPDALILTSSDTPMWDYLFVDEASMLPLPMLKALSKIAIHNVFSTTDYGYEGAGKGFGLRFCRFLAHQKIPQHTSSSPIIEPLQRLTLVTPVRWGGNDPLENWVNATFFLTPSDQTPRLSQSQSHEQSTAPQKKPCLALTGADWLAYPQLLAQAFHLLVSAHYQTSPDNVRWVMDDPSVTTYLSINTDQACLTDPQHPTAHDHPLNSVAIVTEEGDLPEALSQAVLQGTRRPRGHLLPQSLLAHEGIEEAGHYRYWRISRIATNPDQQRQGVASDLLTAIEEVALPKVDFLCTSFAATTDVVMFWLKNGYRAVRLGTSKDQASGSYSLMMVKPLNDDAKQRANQWHKHFVATFSINILLQYADLPTELIILLLQGSADDQDTLLSPHDRRNILLFVEHHRPFDSIRPSFLKAVLTIIGQKNDRSFHPELSVLLEAALGRDTEASRQAAHLSGKKAMMAMFKTQLSTLLESK</sequence>
<evidence type="ECO:0000256" key="8">
    <source>
        <dbReference type="ARBA" id="ARBA00023315"/>
    </source>
</evidence>
<keyword evidence="4 9" id="KW-0819">tRNA processing</keyword>
<feature type="domain" description="TmcA/NAT10 N-terminal" evidence="11">
    <location>
        <begin position="3"/>
        <end position="146"/>
    </location>
</feature>
<feature type="domain" description="TcmA/NAT10 helicase" evidence="10">
    <location>
        <begin position="192"/>
        <end position="362"/>
    </location>
</feature>
<name>A0A9X1IR35_9GAMM</name>
<dbReference type="Pfam" id="PF08351">
    <property type="entry name" value="TmcA_N"/>
    <property type="match status" value="1"/>
</dbReference>
<reference evidence="13" key="1">
    <citation type="submission" date="2021-10" db="EMBL/GenBank/DDBJ databases">
        <title>Marinomonas pontica sp. nov., isolated from the Black Sea.</title>
        <authorList>
            <person name="Zhao L.-H."/>
            <person name="Xue J.-H."/>
        </authorList>
    </citation>
    <scope>NUCLEOTIDE SEQUENCE</scope>
    <source>
        <strain evidence="13">E8</strain>
    </source>
</reference>
<dbReference type="CDD" id="cd04301">
    <property type="entry name" value="NAT_SF"/>
    <property type="match status" value="1"/>
</dbReference>
<dbReference type="InterPro" id="IPR027417">
    <property type="entry name" value="P-loop_NTPase"/>
</dbReference>
<dbReference type="GO" id="GO:1904812">
    <property type="term" value="P:rRNA acetylation involved in maturation of SSU-rRNA"/>
    <property type="evidence" value="ECO:0007669"/>
    <property type="project" value="TreeGrafter"/>
</dbReference>
<comment type="function">
    <text evidence="9">Catalyzes the formation of N(4)-acetylcytidine (ac(4)C) at the wobble position of tRNA(Met), by using acetyl-CoA as an acetyl donor and ATP (or GTP).</text>
</comment>
<dbReference type="GO" id="GO:0051391">
    <property type="term" value="P:tRNA acetylation"/>
    <property type="evidence" value="ECO:0007669"/>
    <property type="project" value="UniProtKB-UniRule"/>
</dbReference>
<dbReference type="InterPro" id="IPR024914">
    <property type="entry name" value="tRNA_acetyltr_TmcA"/>
</dbReference>
<dbReference type="GO" id="GO:0000049">
    <property type="term" value="F:tRNA binding"/>
    <property type="evidence" value="ECO:0007669"/>
    <property type="project" value="UniProtKB-UniRule"/>
</dbReference>
<dbReference type="Proteomes" id="UP001139095">
    <property type="component" value="Unassembled WGS sequence"/>
</dbReference>
<dbReference type="EMBL" id="JAJATW010000020">
    <property type="protein sequence ID" value="MCB5162706.1"/>
    <property type="molecule type" value="Genomic_DNA"/>
</dbReference>
<protein>
    <recommendedName>
        <fullName evidence="9">tRNA(Met) cytidine acetyltransferase TmcA</fullName>
        <ecNumber evidence="9">2.3.1.193</ecNumber>
    </recommendedName>
</protein>
<keyword evidence="1 9" id="KW-0963">Cytoplasm</keyword>
<dbReference type="Gene3D" id="3.40.50.300">
    <property type="entry name" value="P-loop containing nucleotide triphosphate hydrolases"/>
    <property type="match status" value="1"/>
</dbReference>
<evidence type="ECO:0000256" key="9">
    <source>
        <dbReference type="HAMAP-Rule" id="MF_01886"/>
    </source>
</evidence>
<gene>
    <name evidence="9" type="primary">tmcA</name>
    <name evidence="13" type="ORF">LG368_12455</name>
</gene>
<dbReference type="Pfam" id="PF05127">
    <property type="entry name" value="NAT10_TcmA_helicase"/>
    <property type="match status" value="1"/>
</dbReference>
<proteinExistence type="inferred from homology"/>
<keyword evidence="8 9" id="KW-0012">Acyltransferase</keyword>
<keyword evidence="7 9" id="KW-0694">RNA-binding</keyword>
<dbReference type="Gene3D" id="3.40.50.11040">
    <property type="match status" value="1"/>
</dbReference>
<dbReference type="GO" id="GO:0005737">
    <property type="term" value="C:cytoplasm"/>
    <property type="evidence" value="ECO:0007669"/>
    <property type="project" value="UniProtKB-SubCell"/>
</dbReference>
<dbReference type="RefSeq" id="WP_226755054.1">
    <property type="nucleotide sequence ID" value="NZ_JAJATW010000020.1"/>
</dbReference>
<keyword evidence="14" id="KW-1185">Reference proteome</keyword>
<feature type="domain" description="N-acetyltransferase" evidence="12">
    <location>
        <begin position="407"/>
        <end position="530"/>
    </location>
</feature>
<evidence type="ECO:0000256" key="5">
    <source>
        <dbReference type="ARBA" id="ARBA00022741"/>
    </source>
</evidence>
<organism evidence="13 14">
    <name type="scientific">Marinomonas algarum</name>
    <dbReference type="NCBI Taxonomy" id="2883105"/>
    <lineage>
        <taxon>Bacteria</taxon>
        <taxon>Pseudomonadati</taxon>
        <taxon>Pseudomonadota</taxon>
        <taxon>Gammaproteobacteria</taxon>
        <taxon>Oceanospirillales</taxon>
        <taxon>Oceanospirillaceae</taxon>
        <taxon>Marinomonas</taxon>
    </lineage>
</organism>
<dbReference type="InterPro" id="IPR038321">
    <property type="entry name" value="TmcA_C_sf"/>
</dbReference>
<dbReference type="InterPro" id="IPR032672">
    <property type="entry name" value="TmcA/NAT10/Kre33"/>
</dbReference>
<dbReference type="GO" id="GO:0051392">
    <property type="term" value="F:tRNA cytidine N4-acetyltransferase activity"/>
    <property type="evidence" value="ECO:0007669"/>
    <property type="project" value="UniProtKB-UniRule"/>
</dbReference>
<evidence type="ECO:0000256" key="6">
    <source>
        <dbReference type="ARBA" id="ARBA00022840"/>
    </source>
</evidence>
<keyword evidence="6 9" id="KW-0067">ATP-binding</keyword>
<dbReference type="PANTHER" id="PTHR10925">
    <property type="entry name" value="N-ACETYLTRANSFERASE 10"/>
    <property type="match status" value="1"/>
</dbReference>
<keyword evidence="2 9" id="KW-0820">tRNA-binding</keyword>
<evidence type="ECO:0000259" key="11">
    <source>
        <dbReference type="Pfam" id="PF08351"/>
    </source>
</evidence>
<comment type="caution">
    <text evidence="13">The sequence shown here is derived from an EMBL/GenBank/DDBJ whole genome shotgun (WGS) entry which is preliminary data.</text>
</comment>
<comment type="similarity">
    <text evidence="9">Belongs to the TmcA family.</text>
</comment>
<evidence type="ECO:0000313" key="13">
    <source>
        <dbReference type="EMBL" id="MCB5162706.1"/>
    </source>
</evidence>
<feature type="binding site" evidence="9">
    <location>
        <position position="345"/>
    </location>
    <ligand>
        <name>ATP</name>
        <dbReference type="ChEBI" id="CHEBI:30616"/>
    </ligand>
</feature>
<evidence type="ECO:0000256" key="1">
    <source>
        <dbReference type="ARBA" id="ARBA00022490"/>
    </source>
</evidence>
<dbReference type="InterPro" id="IPR016181">
    <property type="entry name" value="Acyl_CoA_acyltransferase"/>
</dbReference>
<dbReference type="Pfam" id="PF13718">
    <property type="entry name" value="GNAT_acetyltr_2"/>
    <property type="match status" value="1"/>
</dbReference>
<dbReference type="SUPFAM" id="SSF52540">
    <property type="entry name" value="P-loop containing nucleoside triphosphate hydrolases"/>
    <property type="match status" value="1"/>
</dbReference>
<keyword evidence="5 9" id="KW-0547">Nucleotide-binding</keyword>
<evidence type="ECO:0000259" key="10">
    <source>
        <dbReference type="Pfam" id="PF05127"/>
    </source>
</evidence>
<evidence type="ECO:0000259" key="12">
    <source>
        <dbReference type="Pfam" id="PF13718"/>
    </source>
</evidence>
<dbReference type="Gene3D" id="3.40.630.30">
    <property type="match status" value="1"/>
</dbReference>
<dbReference type="InterPro" id="IPR000182">
    <property type="entry name" value="GNAT_dom"/>
</dbReference>
<dbReference type="HAMAP" id="MF_01886">
    <property type="entry name" value="tRNA_acetyltr_TmcA"/>
    <property type="match status" value="1"/>
</dbReference>
<evidence type="ECO:0000256" key="3">
    <source>
        <dbReference type="ARBA" id="ARBA00022679"/>
    </source>
</evidence>
<dbReference type="GO" id="GO:1990883">
    <property type="term" value="F:18S rRNA cytidine N-acetyltransferase activity"/>
    <property type="evidence" value="ECO:0007669"/>
    <property type="project" value="TreeGrafter"/>
</dbReference>
<accession>A0A9X1IR35</accession>
<dbReference type="GO" id="GO:0005524">
    <property type="term" value="F:ATP binding"/>
    <property type="evidence" value="ECO:0007669"/>
    <property type="project" value="UniProtKB-UniRule"/>
</dbReference>
<dbReference type="PANTHER" id="PTHR10925:SF5">
    <property type="entry name" value="RNA CYTIDINE ACETYLTRANSFERASE"/>
    <property type="match status" value="1"/>
</dbReference>
<dbReference type="GO" id="GO:0002101">
    <property type="term" value="P:tRNA wobble cytosine modification"/>
    <property type="evidence" value="ECO:0007669"/>
    <property type="project" value="UniProtKB-UniRule"/>
</dbReference>